<accession>A0A164QCX9</accession>
<evidence type="ECO:0000313" key="2">
    <source>
        <dbReference type="Proteomes" id="UP000076482"/>
    </source>
</evidence>
<proteinExistence type="predicted"/>
<dbReference type="PATRIC" id="fig|1396.535.peg.624"/>
<dbReference type="AlphaFoldDB" id="A0A164QCX9"/>
<protein>
    <submittedName>
        <fullName evidence="1">tRNA nucleotidyltransferase</fullName>
    </submittedName>
</protein>
<keyword evidence="1" id="KW-0808">Transferase</keyword>
<gene>
    <name evidence="1" type="ORF">B4088_0977</name>
</gene>
<comment type="caution">
    <text evidence="1">The sequence shown here is derived from an EMBL/GenBank/DDBJ whole genome shotgun (WGS) entry which is preliminary data.</text>
</comment>
<dbReference type="EMBL" id="LJKE01000021">
    <property type="protein sequence ID" value="KZD71080.1"/>
    <property type="molecule type" value="Genomic_DNA"/>
</dbReference>
<dbReference type="GO" id="GO:0016740">
    <property type="term" value="F:transferase activity"/>
    <property type="evidence" value="ECO:0007669"/>
    <property type="project" value="UniProtKB-KW"/>
</dbReference>
<evidence type="ECO:0000313" key="1">
    <source>
        <dbReference type="EMBL" id="KZD71080.1"/>
    </source>
</evidence>
<reference evidence="1 2" key="1">
    <citation type="submission" date="2015-09" db="EMBL/GenBank/DDBJ databases">
        <title>Bacillus cereus food isolates.</title>
        <authorList>
            <person name="Boekhorst J."/>
        </authorList>
    </citation>
    <scope>NUCLEOTIDE SEQUENCE [LARGE SCALE GENOMIC DNA]</scope>
    <source>
        <strain evidence="1 2">B4088</strain>
    </source>
</reference>
<organism evidence="1 2">
    <name type="scientific">Bacillus cereus</name>
    <dbReference type="NCBI Taxonomy" id="1396"/>
    <lineage>
        <taxon>Bacteria</taxon>
        <taxon>Bacillati</taxon>
        <taxon>Bacillota</taxon>
        <taxon>Bacilli</taxon>
        <taxon>Bacillales</taxon>
        <taxon>Bacillaceae</taxon>
        <taxon>Bacillus</taxon>
        <taxon>Bacillus cereus group</taxon>
    </lineage>
</organism>
<name>A0A164QCX9_BACCE</name>
<sequence>MRELFGIKLTDEEKKNRIQAFKWGMGYRQWAAVYSKEDILNHRLVGSERA</sequence>
<dbReference type="Proteomes" id="UP000076482">
    <property type="component" value="Unassembled WGS sequence"/>
</dbReference>